<keyword evidence="3" id="KW-1185">Reference proteome</keyword>
<evidence type="ECO:0000313" key="2">
    <source>
        <dbReference type="EMBL" id="KAG6519230.1"/>
    </source>
</evidence>
<dbReference type="AlphaFoldDB" id="A0A8J5LHK7"/>
<organism evidence="2 3">
    <name type="scientific">Zingiber officinale</name>
    <name type="common">Ginger</name>
    <name type="synonym">Amomum zingiber</name>
    <dbReference type="NCBI Taxonomy" id="94328"/>
    <lineage>
        <taxon>Eukaryota</taxon>
        <taxon>Viridiplantae</taxon>
        <taxon>Streptophyta</taxon>
        <taxon>Embryophyta</taxon>
        <taxon>Tracheophyta</taxon>
        <taxon>Spermatophyta</taxon>
        <taxon>Magnoliopsida</taxon>
        <taxon>Liliopsida</taxon>
        <taxon>Zingiberales</taxon>
        <taxon>Zingiberaceae</taxon>
        <taxon>Zingiber</taxon>
    </lineage>
</organism>
<evidence type="ECO:0000259" key="1">
    <source>
        <dbReference type="Pfam" id="PF12776"/>
    </source>
</evidence>
<accession>A0A8J5LHK7</accession>
<reference evidence="2 3" key="1">
    <citation type="submission" date="2020-08" db="EMBL/GenBank/DDBJ databases">
        <title>Plant Genome Project.</title>
        <authorList>
            <person name="Zhang R.-G."/>
        </authorList>
    </citation>
    <scope>NUCLEOTIDE SEQUENCE [LARGE SCALE GENOMIC DNA]</scope>
    <source>
        <tissue evidence="2">Rhizome</tissue>
    </source>
</reference>
<evidence type="ECO:0000313" key="3">
    <source>
        <dbReference type="Proteomes" id="UP000734854"/>
    </source>
</evidence>
<dbReference type="EMBL" id="JACMSC010000006">
    <property type="protein sequence ID" value="KAG6519230.1"/>
    <property type="molecule type" value="Genomic_DNA"/>
</dbReference>
<gene>
    <name evidence="2" type="ORF">ZIOFF_022722</name>
</gene>
<proteinExistence type="predicted"/>
<dbReference type="Proteomes" id="UP000734854">
    <property type="component" value="Unassembled WGS sequence"/>
</dbReference>
<name>A0A8J5LHK7_ZINOF</name>
<feature type="domain" description="Myb/SANT-like" evidence="1">
    <location>
        <begin position="13"/>
        <end position="62"/>
    </location>
</feature>
<comment type="caution">
    <text evidence="2">The sequence shown here is derived from an EMBL/GenBank/DDBJ whole genome shotgun (WGS) entry which is preliminary data.</text>
</comment>
<protein>
    <recommendedName>
        <fullName evidence="1">Myb/SANT-like domain-containing protein</fullName>
    </recommendedName>
</protein>
<sequence length="565" mass="63425">MLEVSLPGHGIKAKPHIESRLRTFQKLHNVVHDMLYGVGSSGFGWDSEKKLITAENSVWDEYIKTHGDAEQFRYKSLAYYEELSVIFGGDRASGKDAQVPVDIVEEIDKVTVDNDKSIGVDGDYASYGQDFIIGSNEEKSKPKRRKTESIKDLSHVIREATTILGEELNNASNRLSKALEYDEGTEKRMKINEILTKLPGLSMLERHKATRKIGCDQNELSIDAVLAREILSMYSYLQEFVGSHKFHVLKEYLDDVPWVYIGDNFVSPMVLEFDSPVKYHPYLYVVPCELSKFKSLLSGLGVKLTFDATDYVHVLQRLQHDVKEEPLSAEQLGFVRRVLEAFSDCFTEKHVPDVLINSLLIPDSLGILMPALALVYNDAAWMKNISPGEKHLVHPSINDDLAKILGVQSLRNLSLVDEQTTRDLPCIDYASICELLAFMIYDKREHPRQSLLQQNLGDFQAASLTVVFEGTTLSMEEVCSLHLPPPWKVQGSALYYGLGMISGYFLCDLMTIVSGGYFYIFDPLGLALSAHSNGAPSARLFSLIELYASDCQIPNGKTKNDSLRC</sequence>
<dbReference type="Pfam" id="PF12776">
    <property type="entry name" value="Myb_DNA-bind_3"/>
    <property type="match status" value="1"/>
</dbReference>
<dbReference type="PANTHER" id="PTHR46919">
    <property type="entry name" value="ZINC FINGER, C3HC4 TYPE (RING FINGER) FAMILY PROTEIN"/>
    <property type="match status" value="1"/>
</dbReference>
<dbReference type="InterPro" id="IPR024752">
    <property type="entry name" value="Myb/SANT-like_dom"/>
</dbReference>
<dbReference type="PANTHER" id="PTHR46919:SF2">
    <property type="entry name" value="SACSIN"/>
    <property type="match status" value="1"/>
</dbReference>